<evidence type="ECO:0008006" key="4">
    <source>
        <dbReference type="Google" id="ProtNLM"/>
    </source>
</evidence>
<keyword evidence="3" id="KW-1185">Reference proteome</keyword>
<organism evidence="2 3">
    <name type="scientific">Streptomyces violaceolatus</name>
    <dbReference type="NCBI Taxonomy" id="67378"/>
    <lineage>
        <taxon>Bacteria</taxon>
        <taxon>Bacillati</taxon>
        <taxon>Actinomycetota</taxon>
        <taxon>Actinomycetes</taxon>
        <taxon>Kitasatosporales</taxon>
        <taxon>Streptomycetaceae</taxon>
        <taxon>Streptomyces</taxon>
        <taxon>Streptomyces violaceoruber group</taxon>
    </lineage>
</organism>
<reference evidence="2 3" key="1">
    <citation type="journal article" date="2019" name="Int. J. Syst. Evol. Microbiol.">
        <title>The Global Catalogue of Microorganisms (GCM) 10K type strain sequencing project: providing services to taxonomists for standard genome sequencing and annotation.</title>
        <authorList>
            <consortium name="The Broad Institute Genomics Platform"/>
            <consortium name="The Broad Institute Genome Sequencing Center for Infectious Disease"/>
            <person name="Wu L."/>
            <person name="Ma J."/>
        </authorList>
    </citation>
    <scope>NUCLEOTIDE SEQUENCE [LARGE SCALE GENOMIC DNA]</scope>
    <source>
        <strain evidence="2 3">JCM 4531</strain>
    </source>
</reference>
<feature type="region of interest" description="Disordered" evidence="1">
    <location>
        <begin position="35"/>
        <end position="59"/>
    </location>
</feature>
<accession>A0ABN3TCK0</accession>
<name>A0ABN3TCK0_9ACTN</name>
<evidence type="ECO:0000313" key="2">
    <source>
        <dbReference type="EMBL" id="GAA2700344.1"/>
    </source>
</evidence>
<sequence length="92" mass="10253">MRTERRAGAGAGGTRRGMMGRLSFEGTVARGRSWADDAVGSQGWERQGPGPGTEKWERPAARQLDGRILRPWEPVHCLSAEFIRHVFRLCFG</sequence>
<gene>
    <name evidence="2" type="ORF">GCM10010310_68400</name>
</gene>
<feature type="region of interest" description="Disordered" evidence="1">
    <location>
        <begin position="1"/>
        <end position="22"/>
    </location>
</feature>
<evidence type="ECO:0000256" key="1">
    <source>
        <dbReference type="SAM" id="MobiDB-lite"/>
    </source>
</evidence>
<proteinExistence type="predicted"/>
<dbReference type="Proteomes" id="UP001499989">
    <property type="component" value="Unassembled WGS sequence"/>
</dbReference>
<evidence type="ECO:0000313" key="3">
    <source>
        <dbReference type="Proteomes" id="UP001499989"/>
    </source>
</evidence>
<comment type="caution">
    <text evidence="2">The sequence shown here is derived from an EMBL/GenBank/DDBJ whole genome shotgun (WGS) entry which is preliminary data.</text>
</comment>
<dbReference type="EMBL" id="BAAASK010000032">
    <property type="protein sequence ID" value="GAA2700344.1"/>
    <property type="molecule type" value="Genomic_DNA"/>
</dbReference>
<protein>
    <recommendedName>
        <fullName evidence="4">Transposase</fullName>
    </recommendedName>
</protein>